<feature type="region of interest" description="Disordered" evidence="1">
    <location>
        <begin position="429"/>
        <end position="477"/>
    </location>
</feature>
<feature type="transmembrane region" description="Helical" evidence="2">
    <location>
        <begin position="311"/>
        <end position="332"/>
    </location>
</feature>
<organism evidence="3 4">
    <name type="scientific">Hondaea fermentalgiana</name>
    <dbReference type="NCBI Taxonomy" id="2315210"/>
    <lineage>
        <taxon>Eukaryota</taxon>
        <taxon>Sar</taxon>
        <taxon>Stramenopiles</taxon>
        <taxon>Bigyra</taxon>
        <taxon>Labyrinthulomycetes</taxon>
        <taxon>Thraustochytrida</taxon>
        <taxon>Thraustochytriidae</taxon>
        <taxon>Hondaea</taxon>
    </lineage>
</organism>
<dbReference type="InParanoid" id="A0A2R5GDR1"/>
<feature type="compositionally biased region" description="Polar residues" evidence="1">
    <location>
        <begin position="433"/>
        <end position="445"/>
    </location>
</feature>
<name>A0A2R5GDR1_9STRA</name>
<protein>
    <recommendedName>
        <fullName evidence="5">Transmembrane protein</fullName>
    </recommendedName>
</protein>
<feature type="transmembrane region" description="Helical" evidence="2">
    <location>
        <begin position="59"/>
        <end position="81"/>
    </location>
</feature>
<dbReference type="AlphaFoldDB" id="A0A2R5GDR1"/>
<feature type="transmembrane region" description="Helical" evidence="2">
    <location>
        <begin position="12"/>
        <end position="29"/>
    </location>
</feature>
<feature type="transmembrane region" description="Helical" evidence="2">
    <location>
        <begin position="195"/>
        <end position="219"/>
    </location>
</feature>
<feature type="transmembrane region" description="Helical" evidence="2">
    <location>
        <begin position="231"/>
        <end position="253"/>
    </location>
</feature>
<sequence length="477" mass="53187">MAGVAWKEVEPFVGLVAATVFCGSFHALTRQEDARDASSSSKTRKLGWPKDVLERKRKVLAAVTLGLVLGFAVLCGLLVLVKFPAKLQTTHPKVAEEKRVAREMCEHFMQDMDIVNAEVWIRNHTVSRTLAQDFAAKQRKSIDRALRPIVNQVFFRMGAMCAVLPIILVLGAQVLCHVAKWRTPKWFPSAADTSFVLLPVVQMACAYTWAVAVCFHFWLRERQVTNCMLLSGHWYTALHTIVAAVATALWLRFECNGVDHDKSPGERRWTSSSSPLPLYFLAWIVAYVALTSRTLSTSQQFHHDWQESVEGIKCMIMTLPITALAASFVLYVSTERAQLEFVENGPTDKAHSTAHTETAKPLAPQQSAEVAAEFTSEGEGELSVSLGTIVRRVSLFRSFSSIEFTILFFLPKRDVPFLKDIRNGTNHLKKHVSTTSAQSKQSAEPSGTGLMGALAERLAERREHIDPTEESADSEWN</sequence>
<keyword evidence="2" id="KW-0472">Membrane</keyword>
<feature type="compositionally biased region" description="Acidic residues" evidence="1">
    <location>
        <begin position="468"/>
        <end position="477"/>
    </location>
</feature>
<keyword evidence="4" id="KW-1185">Reference proteome</keyword>
<dbReference type="Proteomes" id="UP000241890">
    <property type="component" value="Unassembled WGS sequence"/>
</dbReference>
<evidence type="ECO:0000256" key="2">
    <source>
        <dbReference type="SAM" id="Phobius"/>
    </source>
</evidence>
<evidence type="ECO:0000313" key="3">
    <source>
        <dbReference type="EMBL" id="GBG25934.1"/>
    </source>
</evidence>
<evidence type="ECO:0008006" key="5">
    <source>
        <dbReference type="Google" id="ProtNLM"/>
    </source>
</evidence>
<keyword evidence="2" id="KW-1133">Transmembrane helix</keyword>
<evidence type="ECO:0000313" key="4">
    <source>
        <dbReference type="Proteomes" id="UP000241890"/>
    </source>
</evidence>
<feature type="transmembrane region" description="Helical" evidence="2">
    <location>
        <begin position="273"/>
        <end position="290"/>
    </location>
</feature>
<evidence type="ECO:0000256" key="1">
    <source>
        <dbReference type="SAM" id="MobiDB-lite"/>
    </source>
</evidence>
<dbReference type="EMBL" id="BEYU01000017">
    <property type="protein sequence ID" value="GBG25934.1"/>
    <property type="molecule type" value="Genomic_DNA"/>
</dbReference>
<proteinExistence type="predicted"/>
<gene>
    <name evidence="3" type="ORF">FCC1311_021532</name>
</gene>
<keyword evidence="2" id="KW-0812">Transmembrane</keyword>
<reference evidence="3 4" key="1">
    <citation type="submission" date="2017-12" db="EMBL/GenBank/DDBJ databases">
        <title>Sequencing, de novo assembly and annotation of complete genome of a new Thraustochytrid species, strain FCC1311.</title>
        <authorList>
            <person name="Sedici K."/>
            <person name="Godart F."/>
            <person name="Aiese Cigliano R."/>
            <person name="Sanseverino W."/>
            <person name="Barakat M."/>
            <person name="Ortet P."/>
            <person name="Marechal E."/>
            <person name="Cagnac O."/>
            <person name="Amato A."/>
        </authorList>
    </citation>
    <scope>NUCLEOTIDE SEQUENCE [LARGE SCALE GENOMIC DNA]</scope>
</reference>
<comment type="caution">
    <text evidence="3">The sequence shown here is derived from an EMBL/GenBank/DDBJ whole genome shotgun (WGS) entry which is preliminary data.</text>
</comment>
<feature type="transmembrane region" description="Helical" evidence="2">
    <location>
        <begin position="153"/>
        <end position="175"/>
    </location>
</feature>
<feature type="compositionally biased region" description="Basic and acidic residues" evidence="1">
    <location>
        <begin position="457"/>
        <end position="467"/>
    </location>
</feature>
<accession>A0A2R5GDR1</accession>